<keyword evidence="7" id="KW-1185">Reference proteome</keyword>
<dbReference type="InterPro" id="IPR036390">
    <property type="entry name" value="WH_DNA-bd_sf"/>
</dbReference>
<dbReference type="CDD" id="cd05466">
    <property type="entry name" value="PBP2_LTTR_substrate"/>
    <property type="match status" value="1"/>
</dbReference>
<dbReference type="SUPFAM" id="SSF53850">
    <property type="entry name" value="Periplasmic binding protein-like II"/>
    <property type="match status" value="1"/>
</dbReference>
<keyword evidence="4" id="KW-0804">Transcription</keyword>
<dbReference type="PANTHER" id="PTHR30126:SF100">
    <property type="entry name" value="LYSR-FAMILY TRANSCRIPTIONAL REGULATOR"/>
    <property type="match status" value="1"/>
</dbReference>
<evidence type="ECO:0000259" key="5">
    <source>
        <dbReference type="PROSITE" id="PS50931"/>
    </source>
</evidence>
<dbReference type="InterPro" id="IPR005119">
    <property type="entry name" value="LysR_subst-bd"/>
</dbReference>
<reference evidence="6 7" key="1">
    <citation type="submission" date="2016-10" db="EMBL/GenBank/DDBJ databases">
        <authorList>
            <person name="Varghese N."/>
            <person name="Submissions S."/>
        </authorList>
    </citation>
    <scope>NUCLEOTIDE SEQUENCE [LARGE SCALE GENOMIC DNA]</scope>
    <source>
        <strain evidence="6 7">DSM 13796</strain>
    </source>
</reference>
<dbReference type="PRINTS" id="PR00039">
    <property type="entry name" value="HTHLYSR"/>
</dbReference>
<dbReference type="RefSeq" id="WP_061805212.1">
    <property type="nucleotide sequence ID" value="NZ_FOXX01000003.1"/>
</dbReference>
<feature type="domain" description="HTH lysR-type" evidence="5">
    <location>
        <begin position="1"/>
        <end position="58"/>
    </location>
</feature>
<protein>
    <submittedName>
        <fullName evidence="6">DNA-binding transcriptional regulator, LysR family</fullName>
    </submittedName>
</protein>
<keyword evidence="2" id="KW-0805">Transcription regulation</keyword>
<dbReference type="Pfam" id="PF03466">
    <property type="entry name" value="LysR_substrate"/>
    <property type="match status" value="1"/>
</dbReference>
<evidence type="ECO:0000256" key="3">
    <source>
        <dbReference type="ARBA" id="ARBA00023125"/>
    </source>
</evidence>
<dbReference type="PANTHER" id="PTHR30126">
    <property type="entry name" value="HTH-TYPE TRANSCRIPTIONAL REGULATOR"/>
    <property type="match status" value="1"/>
</dbReference>
<evidence type="ECO:0000256" key="1">
    <source>
        <dbReference type="ARBA" id="ARBA00009437"/>
    </source>
</evidence>
<gene>
    <name evidence="6" type="ORF">SAMN02745910_01553</name>
</gene>
<dbReference type="InterPro" id="IPR000847">
    <property type="entry name" value="LysR_HTH_N"/>
</dbReference>
<evidence type="ECO:0000256" key="2">
    <source>
        <dbReference type="ARBA" id="ARBA00023015"/>
    </source>
</evidence>
<dbReference type="Gene3D" id="1.10.10.10">
    <property type="entry name" value="Winged helix-like DNA-binding domain superfamily/Winged helix DNA-binding domain"/>
    <property type="match status" value="1"/>
</dbReference>
<dbReference type="Proteomes" id="UP000182762">
    <property type="component" value="Unassembled WGS sequence"/>
</dbReference>
<evidence type="ECO:0000313" key="7">
    <source>
        <dbReference type="Proteomes" id="UP000182762"/>
    </source>
</evidence>
<evidence type="ECO:0000256" key="4">
    <source>
        <dbReference type="ARBA" id="ARBA00023163"/>
    </source>
</evidence>
<dbReference type="EMBL" id="FOXX01000003">
    <property type="protein sequence ID" value="SFQ47508.1"/>
    <property type="molecule type" value="Genomic_DNA"/>
</dbReference>
<dbReference type="Gene3D" id="3.40.190.290">
    <property type="match status" value="1"/>
</dbReference>
<dbReference type="SUPFAM" id="SSF46785">
    <property type="entry name" value="Winged helix' DNA-binding domain"/>
    <property type="match status" value="1"/>
</dbReference>
<dbReference type="InterPro" id="IPR036388">
    <property type="entry name" value="WH-like_DNA-bd_sf"/>
</dbReference>
<keyword evidence="3 6" id="KW-0238">DNA-binding</keyword>
<proteinExistence type="inferred from homology"/>
<name>A0A1I5YTA3_9BACI</name>
<organism evidence="6 7">
    <name type="scientific">Priestia endophytica DSM 13796</name>
    <dbReference type="NCBI Taxonomy" id="1121089"/>
    <lineage>
        <taxon>Bacteria</taxon>
        <taxon>Bacillati</taxon>
        <taxon>Bacillota</taxon>
        <taxon>Bacilli</taxon>
        <taxon>Bacillales</taxon>
        <taxon>Bacillaceae</taxon>
        <taxon>Priestia</taxon>
    </lineage>
</organism>
<accession>A0A1I5YTA3</accession>
<dbReference type="PROSITE" id="PS50931">
    <property type="entry name" value="HTH_LYSR"/>
    <property type="match status" value="1"/>
</dbReference>
<comment type="similarity">
    <text evidence="1">Belongs to the LysR transcriptional regulatory family.</text>
</comment>
<evidence type="ECO:0000313" key="6">
    <source>
        <dbReference type="EMBL" id="SFQ47508.1"/>
    </source>
</evidence>
<dbReference type="Pfam" id="PF00126">
    <property type="entry name" value="HTH_1"/>
    <property type="match status" value="1"/>
</dbReference>
<dbReference type="GO" id="GO:0003677">
    <property type="term" value="F:DNA binding"/>
    <property type="evidence" value="ECO:0007669"/>
    <property type="project" value="UniProtKB-KW"/>
</dbReference>
<comment type="caution">
    <text evidence="6">The sequence shown here is derived from an EMBL/GenBank/DDBJ whole genome shotgun (WGS) entry which is preliminary data.</text>
</comment>
<dbReference type="GeneID" id="93710256"/>
<sequence length="300" mass="34285">MELKQLYTFLMASETLNFTKTAQMLNYAQSSVTAQIKALEREFETPLFDRLGKRLILTEGGHKFRSYAKSIVNLSEEAKKTISNSQETMTIKIGAQESQCTYRLPHLLKEFKQKYPLVRLVFKPAHSDKKAAQDLKEGTLDVAFITDREEEHPNIQTETLLEEKLLLVTSPEHPLSKASIIETSDLQNETLLLTESGCSYRTLFEKELLLYGVSLTNAIEFLSIEAIKKCAAANLGIALLPEMTVRREIENGDLQSLSWNASLPPLITKMAFHENKWLSPILHDFRNMTTDYFQRKENFC</sequence>